<dbReference type="GeneID" id="4397265"/>
<keyword evidence="7" id="KW-1185">Reference proteome</keyword>
<dbReference type="Pfam" id="PF00078">
    <property type="entry name" value="RVT_1"/>
    <property type="match status" value="1"/>
</dbReference>
<dbReference type="InterPro" id="IPR005135">
    <property type="entry name" value="Endo/exonuclease/phosphatase"/>
</dbReference>
<dbReference type="GO" id="GO:0008270">
    <property type="term" value="F:zinc ion binding"/>
    <property type="evidence" value="ECO:0007669"/>
    <property type="project" value="InterPro"/>
</dbReference>
<dbReference type="GO" id="GO:0003824">
    <property type="term" value="F:catalytic activity"/>
    <property type="evidence" value="ECO:0007669"/>
    <property type="project" value="InterPro"/>
</dbReference>
<dbReference type="Pfam" id="PF14529">
    <property type="entry name" value="Exo_endo_phos_2"/>
    <property type="match status" value="1"/>
</dbReference>
<evidence type="ECO:0000259" key="5">
    <source>
        <dbReference type="PROSITE" id="PS50878"/>
    </source>
</evidence>
<feature type="region of interest" description="Disordered" evidence="4">
    <location>
        <begin position="154"/>
        <end position="192"/>
    </location>
</feature>
<dbReference type="InterPro" id="IPR000477">
    <property type="entry name" value="RT_dom"/>
</dbReference>
<keyword evidence="3" id="KW-0175">Coiled coil</keyword>
<reference evidence="7" key="1">
    <citation type="journal article" date="2015" name="Genome Announc.">
        <title>Draft genome sequence of the cellulolytic fungus Chaetomium globosum.</title>
        <authorList>
            <person name="Cuomo C.A."/>
            <person name="Untereiner W.A."/>
            <person name="Ma L.-J."/>
            <person name="Grabherr M."/>
            <person name="Birren B.W."/>
        </authorList>
    </citation>
    <scope>NUCLEOTIDE SEQUENCE [LARGE SCALE GENOMIC DNA]</scope>
    <source>
        <strain evidence="7">ATCC 6205 / CBS 148.51 / DSM 1962 / NBRC 6347 / NRRL 1970</strain>
    </source>
</reference>
<dbReference type="SUPFAM" id="SSF57756">
    <property type="entry name" value="Retrovirus zinc finger-like domains"/>
    <property type="match status" value="1"/>
</dbReference>
<protein>
    <recommendedName>
        <fullName evidence="5">Reverse transcriptase domain-containing protein</fullName>
    </recommendedName>
</protein>
<evidence type="ECO:0000313" key="7">
    <source>
        <dbReference type="Proteomes" id="UP000001056"/>
    </source>
</evidence>
<dbReference type="OrthoDB" id="4368687at2759"/>
<evidence type="ECO:0000256" key="3">
    <source>
        <dbReference type="SAM" id="Coils"/>
    </source>
</evidence>
<dbReference type="InterPro" id="IPR036397">
    <property type="entry name" value="RNaseH_sf"/>
</dbReference>
<gene>
    <name evidence="6" type="ORF">CHGG_10974</name>
</gene>
<feature type="region of interest" description="Disordered" evidence="4">
    <location>
        <begin position="1"/>
        <end position="58"/>
    </location>
</feature>
<evidence type="ECO:0000313" key="6">
    <source>
        <dbReference type="EMBL" id="EAQ83156.1"/>
    </source>
</evidence>
<evidence type="ECO:0000256" key="1">
    <source>
        <dbReference type="ARBA" id="ARBA00004173"/>
    </source>
</evidence>
<dbReference type="OMA" id="DRIMASP"/>
<feature type="compositionally biased region" description="Polar residues" evidence="4">
    <location>
        <begin position="44"/>
        <end position="53"/>
    </location>
</feature>
<dbReference type="EMBL" id="CH408036">
    <property type="protein sequence ID" value="EAQ83156.1"/>
    <property type="molecule type" value="Genomic_DNA"/>
</dbReference>
<dbReference type="GO" id="GO:0005739">
    <property type="term" value="C:mitochondrion"/>
    <property type="evidence" value="ECO:0007669"/>
    <property type="project" value="UniProtKB-SubCell"/>
</dbReference>
<sequence>MAAEAQPQIVVEVADQPPSPRRPSRALKPSAKAREAMQSLEDVATTSRKAASETTRAVTTRGARASGILYGANSRIETGKSGIQMLLEAINEQRDEMYRMITEQRNTIGELREVICKQHDAIQELHRQLADTRTQLSEELRQARDQIDTLQRHPVAMASSQPSARGSYAEVARTPPSSQPSGVRTLSSRNTTPSSFTDTLFCTIDTSRVEEKEKGNVQVADIRKAIETEARAQESMGDWRCAAVVKEARTPDRVRVICRDESEVQLVKEAAVKISVPGVRVLRDQLYPVRVDNANRTAVLDADGNILPGAAEALGTENDVNIAKIAWLSRKDTSKAYGSMVVYVTKGSEARRLLDGRYFHLAGESAYTTVFAPREGPIQCYRCQEIGHKAFACKKPQRCGRCAEQGHHHKTCQSVTLKILQLNVRKRREVQQSLLNDEGLKDFAVLAISEPYARLIEGSVTTVPMSHHNWTKLIPTTRRETTWPIRSMLWVRSDIEVEQIPVPSADLTAARIRLPDRAVLMVSVYVEGGSDEALEDAMREIDRLIRRFRNGTGTRTDIILAGDFNRHDQLWGGDDVSPRRQGEGDRIINLMDEHSLCSLLPRGTKTWQSGDIESTIDLVLASAELADQLLRCTIHPCDHGSDHRAIETAFDTTVEDRPSETRHTRFGETRRDLDVGLGKQHQSSNNEPGWQPKSTTTPSADRRVRIGTTSWPDDANIWQATKYLQTGSGTMGDKIPPLVRPDGSITEGKAEQAQELLTAFFPPLSARIEDEGQRPQRAPVHMPDLTMEEIEQKVLSAKPWKAPGEDGLPAMVWRQLWPVVKDRVLHLFRTSLRDGDIPSQWRNAKIIPLKKPGKSEYTLAKSWRPISLLSTLGKILEAVIAERLSHAVETCGLLPANHFGARKRRSTEQALLLLQEHIYKAWRARKVLSLISFDVKGAYNGVFKDRLLQRLKARGIPEPLVKWIDAFCSKRTATIAVNGFTSGRQELPQAGLPQGSPLSPVLFLFFNADLVQHKIDANGGAIAFVDDYTAWVTGPSAESNRTGIQAIIDKALDWEKRSGAQFEGEKTAIIHFTRNMERFSEQPFSVKGEVVKPKESAKILGVVMDRELRYKQHIARTAAKGLAAALALKRLKMLSPRTARQLFVATVAPVMDYAANVWMHACGEKALSWLNRAQKIGALAITGAFRTAATAVVEAEASIYPVRERHAQAAASLWINIHTLPGTHPLAMKKVRTTVRFVSPLQKIARVAEGVRVDRMETIQEYAVPPWVPRLRPTLEADRGKAAEMVNKISGIVIATSSSNPYTAELAAIAMALEKLPASICHRHITVITRNQSALAAVGQPRQQSGQSIIRQIYDLARLHRQRGNSVNFLWIPAEIDFALGSDAKAAAQRASKQGRTPDSQIPQAKSTAMRLAMERQRATRVLPVSVGKFSKAMDAALPGKHTRHLYDKLKRREACVLAQLRTGMARLNGFLSRIGAVESDLCACGQARESVEHFLFRCVRWTALREDMLQCTVARRGSLSFYLGGKAPSDTRHWSPDMKAVRATIKYAMATGRLELNEEESLDQSQ</sequence>
<feature type="domain" description="Reverse transcriptase" evidence="5">
    <location>
        <begin position="830"/>
        <end position="1091"/>
    </location>
</feature>
<feature type="compositionally biased region" description="Polar residues" evidence="4">
    <location>
        <begin position="680"/>
        <end position="699"/>
    </location>
</feature>
<dbReference type="Gene3D" id="3.30.420.10">
    <property type="entry name" value="Ribonuclease H-like superfamily/Ribonuclease H"/>
    <property type="match status" value="1"/>
</dbReference>
<dbReference type="GO" id="GO:0003676">
    <property type="term" value="F:nucleic acid binding"/>
    <property type="evidence" value="ECO:0007669"/>
    <property type="project" value="InterPro"/>
</dbReference>
<dbReference type="PANTHER" id="PTHR33481">
    <property type="entry name" value="REVERSE TRANSCRIPTASE"/>
    <property type="match status" value="1"/>
</dbReference>
<feature type="coiled-coil region" evidence="3">
    <location>
        <begin position="122"/>
        <end position="153"/>
    </location>
</feature>
<feature type="compositionally biased region" description="Basic and acidic residues" evidence="4">
    <location>
        <begin position="654"/>
        <end position="674"/>
    </location>
</feature>
<dbReference type="VEuPathDB" id="FungiDB:CHGG_10974"/>
<dbReference type="InParanoid" id="Q2GM30"/>
<dbReference type="SUPFAM" id="SSF56672">
    <property type="entry name" value="DNA/RNA polymerases"/>
    <property type="match status" value="1"/>
</dbReference>
<dbReference type="InterPro" id="IPR036691">
    <property type="entry name" value="Endo/exonu/phosph_ase_sf"/>
</dbReference>
<dbReference type="CDD" id="cd01650">
    <property type="entry name" value="RT_nLTR_like"/>
    <property type="match status" value="1"/>
</dbReference>
<proteinExistence type="predicted"/>
<feature type="region of interest" description="Disordered" evidence="4">
    <location>
        <begin position="653"/>
        <end position="703"/>
    </location>
</feature>
<keyword evidence="2" id="KW-0496">Mitochondrion</keyword>
<dbReference type="Gene3D" id="3.60.10.10">
    <property type="entry name" value="Endonuclease/exonuclease/phosphatase"/>
    <property type="match status" value="1"/>
</dbReference>
<dbReference type="RefSeq" id="XP_001226241.1">
    <property type="nucleotide sequence ID" value="XM_001226240.1"/>
</dbReference>
<dbReference type="InterPro" id="IPR036875">
    <property type="entry name" value="Znf_CCHC_sf"/>
</dbReference>
<dbReference type="Proteomes" id="UP000001056">
    <property type="component" value="Unassembled WGS sequence"/>
</dbReference>
<accession>Q2GM30</accession>
<dbReference type="SUPFAM" id="SSF56219">
    <property type="entry name" value="DNase I-like"/>
    <property type="match status" value="1"/>
</dbReference>
<organism evidence="6 7">
    <name type="scientific">Chaetomium globosum (strain ATCC 6205 / CBS 148.51 / DSM 1962 / NBRC 6347 / NRRL 1970)</name>
    <name type="common">Soil fungus</name>
    <dbReference type="NCBI Taxonomy" id="306901"/>
    <lineage>
        <taxon>Eukaryota</taxon>
        <taxon>Fungi</taxon>
        <taxon>Dikarya</taxon>
        <taxon>Ascomycota</taxon>
        <taxon>Pezizomycotina</taxon>
        <taxon>Sordariomycetes</taxon>
        <taxon>Sordariomycetidae</taxon>
        <taxon>Sordariales</taxon>
        <taxon>Chaetomiaceae</taxon>
        <taxon>Chaetomium</taxon>
    </lineage>
</organism>
<comment type="subcellular location">
    <subcellularLocation>
        <location evidence="1">Mitochondrion</location>
    </subcellularLocation>
</comment>
<dbReference type="Gene3D" id="4.10.60.10">
    <property type="entry name" value="Zinc finger, CCHC-type"/>
    <property type="match status" value="1"/>
</dbReference>
<feature type="compositionally biased region" description="Polar residues" evidence="4">
    <location>
        <begin position="175"/>
        <end position="192"/>
    </location>
</feature>
<dbReference type="PROSITE" id="PS50878">
    <property type="entry name" value="RT_POL"/>
    <property type="match status" value="1"/>
</dbReference>
<dbReference type="HOGENOM" id="CLU_000680_23_2_1"/>
<name>Q2GM30_CHAGB</name>
<dbReference type="InterPro" id="IPR043502">
    <property type="entry name" value="DNA/RNA_pol_sf"/>
</dbReference>
<dbReference type="PANTHER" id="PTHR33481:SF1">
    <property type="entry name" value="ENDONUCLEASE_EXONUCLEASE_PHOSPHATASE DOMAIN-CONTAINING PROTEIN-RELATED"/>
    <property type="match status" value="1"/>
</dbReference>
<evidence type="ECO:0000256" key="2">
    <source>
        <dbReference type="ARBA" id="ARBA00023128"/>
    </source>
</evidence>
<evidence type="ECO:0000256" key="4">
    <source>
        <dbReference type="SAM" id="MobiDB-lite"/>
    </source>
</evidence>
<dbReference type="eggNOG" id="KOG1075">
    <property type="taxonomic scope" value="Eukaryota"/>
</dbReference>